<comment type="subcellular location">
    <subcellularLocation>
        <location evidence="9">Cell membrane</location>
        <topology evidence="9">Multi-pass membrane protein</topology>
    </subcellularLocation>
</comment>
<name>A0ABR7IAK9_9FIRM</name>
<dbReference type="RefSeq" id="WP_186982202.1">
    <property type="nucleotide sequence ID" value="NZ_JACOQH010000005.1"/>
</dbReference>
<evidence type="ECO:0000256" key="5">
    <source>
        <dbReference type="ARBA" id="ARBA00022750"/>
    </source>
</evidence>
<evidence type="ECO:0000256" key="8">
    <source>
        <dbReference type="ARBA" id="ARBA00023136"/>
    </source>
</evidence>
<comment type="function">
    <text evidence="9">This protein specifically catalyzes the removal of signal peptides from prolipoproteins.</text>
</comment>
<feature type="transmembrane region" description="Helical" evidence="9">
    <location>
        <begin position="124"/>
        <end position="146"/>
    </location>
</feature>
<evidence type="ECO:0000256" key="3">
    <source>
        <dbReference type="ARBA" id="ARBA00022670"/>
    </source>
</evidence>
<gene>
    <name evidence="9" type="primary">lspA</name>
    <name evidence="11" type="ORF">H8Z76_08065</name>
</gene>
<dbReference type="EMBL" id="JACOQH010000005">
    <property type="protein sequence ID" value="MBC5753980.1"/>
    <property type="molecule type" value="Genomic_DNA"/>
</dbReference>
<keyword evidence="2 9" id="KW-1003">Cell membrane</keyword>
<dbReference type="HAMAP" id="MF_00161">
    <property type="entry name" value="LspA"/>
    <property type="match status" value="1"/>
</dbReference>
<dbReference type="EC" id="3.4.23.36" evidence="9"/>
<dbReference type="Proteomes" id="UP000621540">
    <property type="component" value="Unassembled WGS sequence"/>
</dbReference>
<dbReference type="PANTHER" id="PTHR33695:SF1">
    <property type="entry name" value="LIPOPROTEIN SIGNAL PEPTIDASE"/>
    <property type="match status" value="1"/>
</dbReference>
<keyword evidence="3 9" id="KW-0645">Protease</keyword>
<comment type="caution">
    <text evidence="11">The sequence shown here is derived from an EMBL/GenBank/DDBJ whole genome shotgun (WGS) entry which is preliminary data.</text>
</comment>
<dbReference type="PRINTS" id="PR00781">
    <property type="entry name" value="LIPOSIGPTASE"/>
</dbReference>
<organism evidence="11 12">
    <name type="scientific">Roseburia yibonii</name>
    <dbReference type="NCBI Taxonomy" id="2763063"/>
    <lineage>
        <taxon>Bacteria</taxon>
        <taxon>Bacillati</taxon>
        <taxon>Bacillota</taxon>
        <taxon>Clostridia</taxon>
        <taxon>Lachnospirales</taxon>
        <taxon>Lachnospiraceae</taxon>
        <taxon>Roseburia</taxon>
    </lineage>
</organism>
<sequence length="151" mass="17156">MIYLGIIAGIFWLDYFIKRYVDKNRELMEETPILKGKVIIRKYYNKGAALNFLAKKPERMRQIQTLLMAAAGGSFFTLLSRRGDKGVKTALAMILGGGASNLYDRVKKGHVVDYFSFKTRSRRLSGIIFNISDFFVFAGALLLVLFGKKEK</sequence>
<evidence type="ECO:0000256" key="10">
    <source>
        <dbReference type="RuleBase" id="RU004181"/>
    </source>
</evidence>
<evidence type="ECO:0000313" key="12">
    <source>
        <dbReference type="Proteomes" id="UP000621540"/>
    </source>
</evidence>
<keyword evidence="4 9" id="KW-0812">Transmembrane</keyword>
<comment type="pathway">
    <text evidence="9">Protein modification; lipoprotein biosynthesis (signal peptide cleavage).</text>
</comment>
<dbReference type="Pfam" id="PF01252">
    <property type="entry name" value="Peptidase_A8"/>
    <property type="match status" value="1"/>
</dbReference>
<feature type="active site" evidence="9">
    <location>
        <position position="133"/>
    </location>
</feature>
<evidence type="ECO:0000256" key="4">
    <source>
        <dbReference type="ARBA" id="ARBA00022692"/>
    </source>
</evidence>
<dbReference type="PANTHER" id="PTHR33695">
    <property type="entry name" value="LIPOPROTEIN SIGNAL PEPTIDASE"/>
    <property type="match status" value="1"/>
</dbReference>
<keyword evidence="7 9" id="KW-1133">Transmembrane helix</keyword>
<proteinExistence type="inferred from homology"/>
<evidence type="ECO:0000313" key="11">
    <source>
        <dbReference type="EMBL" id="MBC5753980.1"/>
    </source>
</evidence>
<keyword evidence="8 9" id="KW-0472">Membrane</keyword>
<keyword evidence="5 9" id="KW-0064">Aspartyl protease</keyword>
<evidence type="ECO:0000256" key="6">
    <source>
        <dbReference type="ARBA" id="ARBA00022801"/>
    </source>
</evidence>
<evidence type="ECO:0000256" key="7">
    <source>
        <dbReference type="ARBA" id="ARBA00022989"/>
    </source>
</evidence>
<evidence type="ECO:0000256" key="9">
    <source>
        <dbReference type="HAMAP-Rule" id="MF_00161"/>
    </source>
</evidence>
<comment type="catalytic activity">
    <reaction evidence="9">
        <text>Release of signal peptides from bacterial membrane prolipoproteins. Hydrolyzes -Xaa-Yaa-Zaa-|-(S,diacylglyceryl)Cys-, in which Xaa is hydrophobic (preferably Leu), and Yaa (Ala or Ser) and Zaa (Gly or Ala) have small, neutral side chains.</text>
        <dbReference type="EC" id="3.4.23.36"/>
    </reaction>
</comment>
<comment type="similarity">
    <text evidence="1 9 10">Belongs to the peptidase A8 family.</text>
</comment>
<evidence type="ECO:0000256" key="1">
    <source>
        <dbReference type="ARBA" id="ARBA00006139"/>
    </source>
</evidence>
<protein>
    <recommendedName>
        <fullName evidence="9">Lipoprotein signal peptidase</fullName>
        <ecNumber evidence="9">3.4.23.36</ecNumber>
    </recommendedName>
    <alternativeName>
        <fullName evidence="9">Prolipoprotein signal peptidase</fullName>
    </alternativeName>
    <alternativeName>
        <fullName evidence="9">Signal peptidase II</fullName>
        <shortName evidence="9">SPase II</shortName>
    </alternativeName>
</protein>
<keyword evidence="6 9" id="KW-0378">Hydrolase</keyword>
<reference evidence="11 12" key="1">
    <citation type="submission" date="2020-08" db="EMBL/GenBank/DDBJ databases">
        <title>Genome public.</title>
        <authorList>
            <person name="Liu C."/>
            <person name="Sun Q."/>
        </authorList>
    </citation>
    <scope>NUCLEOTIDE SEQUENCE [LARGE SCALE GENOMIC DNA]</scope>
    <source>
        <strain evidence="11 12">BX0805</strain>
    </source>
</reference>
<dbReference type="InterPro" id="IPR001872">
    <property type="entry name" value="Peptidase_A8"/>
</dbReference>
<keyword evidence="12" id="KW-1185">Reference proteome</keyword>
<evidence type="ECO:0000256" key="2">
    <source>
        <dbReference type="ARBA" id="ARBA00022475"/>
    </source>
</evidence>
<accession>A0ABR7IAK9</accession>
<comment type="caution">
    <text evidence="9">Lacks conserved residue(s) required for the propagation of feature annotation.</text>
</comment>
<feature type="active site" evidence="9">
    <location>
        <position position="113"/>
    </location>
</feature>